<evidence type="ECO:0000313" key="11">
    <source>
        <dbReference type="EMBL" id="ANW12306.1"/>
    </source>
</evidence>
<dbReference type="InterPro" id="IPR006733">
    <property type="entry name" value="Baculo_ODV-E56"/>
</dbReference>
<organism evidence="11">
    <name type="scientific">Malacosoma sp. alphabaculovirus</name>
    <dbReference type="NCBI Taxonomy" id="1881632"/>
    <lineage>
        <taxon>Viruses</taxon>
        <taxon>Viruses incertae sedis</taxon>
        <taxon>Naldaviricetes</taxon>
        <taxon>Lefavirales</taxon>
        <taxon>Baculoviridae</taxon>
        <taxon>Alphabaculovirus</taxon>
    </lineage>
</organism>
<keyword evidence="7 10" id="KW-1133">Transmembrane helix</keyword>
<proteinExistence type="inferred from homology"/>
<dbReference type="EMBL" id="KU696413">
    <property type="protein sequence ID" value="ANW12306.1"/>
    <property type="molecule type" value="Genomic_DNA"/>
</dbReference>
<dbReference type="Pfam" id="PF04639">
    <property type="entry name" value="Baculo_E56"/>
    <property type="match status" value="1"/>
</dbReference>
<evidence type="ECO:0000256" key="8">
    <source>
        <dbReference type="ARBA" id="ARBA00023136"/>
    </source>
</evidence>
<dbReference type="GO" id="GO:0055036">
    <property type="term" value="C:virion membrane"/>
    <property type="evidence" value="ECO:0007669"/>
    <property type="project" value="UniProtKB-SubCell"/>
</dbReference>
<keyword evidence="5" id="KW-0261">Viral envelope protein</keyword>
<evidence type="ECO:0000256" key="2">
    <source>
        <dbReference type="ARBA" id="ARBA00008534"/>
    </source>
</evidence>
<dbReference type="GO" id="GO:0019031">
    <property type="term" value="C:viral envelope"/>
    <property type="evidence" value="ECO:0007669"/>
    <property type="project" value="UniProtKB-KW"/>
</dbReference>
<evidence type="ECO:0000256" key="7">
    <source>
        <dbReference type="ARBA" id="ARBA00022989"/>
    </source>
</evidence>
<comment type="subcellular location">
    <subcellularLocation>
        <location evidence="1">Virion membrane</location>
    </subcellularLocation>
</comment>
<keyword evidence="6" id="KW-0426">Late protein</keyword>
<gene>
    <name evidence="11" type="primary">masp7.3</name>
</gene>
<evidence type="ECO:0000256" key="1">
    <source>
        <dbReference type="ARBA" id="ARBA00004182"/>
    </source>
</evidence>
<sequence length="368" mass="40190">MSFFTNLRRVNKVYPNNVQFSADNIRIINTTPSGFENVFSAPSVRQIGTDRFVPGYQLPNNQFVSAADVNRVMRNNDVGGIRNIFTGVNNNQIGALGQIRRLDNIPDAGLHASYLRRTNVKQNYPSTNVRNAEGIETVLQQQPRLNQYLQAAKTAGVTLLLSAGVYLVFNAATLVQDIINAINAVGGSYYYRGRDGGDVIETCLLWDRTCVKPNLTDSETQRCALDPILTTNTSALQQICVGFDYEREQSVCRESDPNADPDSRQYLDISDLPPGHSIACVEPYNFGDLIGDLGLDGLLGEEGLVGKSMDASASSSNSLAPLLIIIGVIAFILIAGYFIFKKIMNQQNVTVTAAAPPQPPSAPINLRR</sequence>
<feature type="transmembrane region" description="Helical" evidence="10">
    <location>
        <begin position="319"/>
        <end position="340"/>
    </location>
</feature>
<evidence type="ECO:0000256" key="6">
    <source>
        <dbReference type="ARBA" id="ARBA00022921"/>
    </source>
</evidence>
<keyword evidence="4" id="KW-0946">Virion</keyword>
<comment type="similarity">
    <text evidence="2">Belongs to the baculoviridae E56 family.</text>
</comment>
<protein>
    <submittedName>
        <fullName evidence="11">Odv-e56</fullName>
    </submittedName>
</protein>
<reference evidence="11" key="1">
    <citation type="submission" date="2016-02" db="EMBL/GenBank/DDBJ databases">
        <authorList>
            <person name="Wen L."/>
            <person name="He K."/>
            <person name="Yang H."/>
        </authorList>
    </citation>
    <scope>NUCLEOTIDE SEQUENCE</scope>
    <source>
        <strain evidence="11">164</strain>
    </source>
</reference>
<keyword evidence="9" id="KW-0325">Glycoprotein</keyword>
<keyword evidence="8 10" id="KW-0472">Membrane</keyword>
<name>A0A1B1V5M1_9ABAC</name>
<evidence type="ECO:0000256" key="4">
    <source>
        <dbReference type="ARBA" id="ARBA00022844"/>
    </source>
</evidence>
<evidence type="ECO:0000256" key="9">
    <source>
        <dbReference type="ARBA" id="ARBA00023180"/>
    </source>
</evidence>
<evidence type="ECO:0000256" key="10">
    <source>
        <dbReference type="SAM" id="Phobius"/>
    </source>
</evidence>
<evidence type="ECO:0000256" key="5">
    <source>
        <dbReference type="ARBA" id="ARBA00022879"/>
    </source>
</evidence>
<evidence type="ECO:0000256" key="3">
    <source>
        <dbReference type="ARBA" id="ARBA00022692"/>
    </source>
</evidence>
<accession>A0A1B1V5M1</accession>
<keyword evidence="3 10" id="KW-0812">Transmembrane</keyword>